<feature type="transmembrane region" description="Helical" evidence="9">
    <location>
        <begin position="597"/>
        <end position="614"/>
    </location>
</feature>
<keyword evidence="7 9" id="KW-0406">Ion transport</keyword>
<feature type="transmembrane region" description="Helical" evidence="9">
    <location>
        <begin position="172"/>
        <end position="194"/>
    </location>
</feature>
<feature type="domain" description="Bicarbonate transporter-like transmembrane" evidence="10">
    <location>
        <begin position="323"/>
        <end position="653"/>
    </location>
</feature>
<evidence type="ECO:0000256" key="9">
    <source>
        <dbReference type="RuleBase" id="RU362035"/>
    </source>
</evidence>
<keyword evidence="3 9" id="KW-0813">Transport</keyword>
<dbReference type="EMBL" id="CACRXK020002100">
    <property type="protein sequence ID" value="CAB3992678.1"/>
    <property type="molecule type" value="Genomic_DNA"/>
</dbReference>
<dbReference type="PANTHER" id="PTHR11453:SF47">
    <property type="entry name" value="ANION EXCHANGE PROTEIN"/>
    <property type="match status" value="1"/>
</dbReference>
<feature type="non-terminal residue" evidence="11">
    <location>
        <position position="1"/>
    </location>
</feature>
<feature type="transmembrane region" description="Helical" evidence="9">
    <location>
        <begin position="364"/>
        <end position="385"/>
    </location>
</feature>
<keyword evidence="5 9" id="KW-0812">Transmembrane</keyword>
<dbReference type="NCBIfam" id="TIGR00834">
    <property type="entry name" value="ae"/>
    <property type="match status" value="1"/>
</dbReference>
<dbReference type="AlphaFoldDB" id="A0A6S7GL23"/>
<feature type="transmembrane region" description="Helical" evidence="9">
    <location>
        <begin position="333"/>
        <end position="352"/>
    </location>
</feature>
<feature type="transmembrane region" description="Helical" evidence="9">
    <location>
        <begin position="257"/>
        <end position="282"/>
    </location>
</feature>
<keyword evidence="12" id="KW-1185">Reference proteome</keyword>
<dbReference type="GO" id="GO:0050801">
    <property type="term" value="P:monoatomic ion homeostasis"/>
    <property type="evidence" value="ECO:0007669"/>
    <property type="project" value="TreeGrafter"/>
</dbReference>
<comment type="similarity">
    <text evidence="2 9">Belongs to the anion exchanger (TC 2.A.31) family.</text>
</comment>
<dbReference type="GO" id="GO:0005886">
    <property type="term" value="C:plasma membrane"/>
    <property type="evidence" value="ECO:0007669"/>
    <property type="project" value="UniProtKB-SubCell"/>
</dbReference>
<dbReference type="PRINTS" id="PR01231">
    <property type="entry name" value="HCO3TRNSPORT"/>
</dbReference>
<dbReference type="GO" id="GO:0006820">
    <property type="term" value="P:monoatomic anion transport"/>
    <property type="evidence" value="ECO:0007669"/>
    <property type="project" value="InterPro"/>
</dbReference>
<comment type="subcellular location">
    <subcellularLocation>
        <location evidence="1">Cell membrane</location>
        <topology evidence="1">Multi-pass membrane protein</topology>
    </subcellularLocation>
    <subcellularLocation>
        <location evidence="9">Membrane</location>
        <topology evidence="9">Multi-pass membrane protein</topology>
    </subcellularLocation>
</comment>
<feature type="transmembrane region" description="Helical" evidence="9">
    <location>
        <begin position="206"/>
        <end position="237"/>
    </location>
</feature>
<evidence type="ECO:0000256" key="6">
    <source>
        <dbReference type="ARBA" id="ARBA00022989"/>
    </source>
</evidence>
<dbReference type="InterPro" id="IPR011531">
    <property type="entry name" value="HCO3_transpt-like_TM_dom"/>
</dbReference>
<keyword evidence="4" id="KW-1003">Cell membrane</keyword>
<dbReference type="PANTHER" id="PTHR11453">
    <property type="entry name" value="ANION EXCHANGE PROTEIN"/>
    <property type="match status" value="1"/>
</dbReference>
<dbReference type="InterPro" id="IPR016152">
    <property type="entry name" value="PTrfase/Anion_transptr"/>
</dbReference>
<dbReference type="Gene3D" id="1.10.287.570">
    <property type="entry name" value="Helical hairpin bin"/>
    <property type="match status" value="1"/>
</dbReference>
<dbReference type="GO" id="GO:0015701">
    <property type="term" value="P:bicarbonate transport"/>
    <property type="evidence" value="ECO:0007669"/>
    <property type="project" value="TreeGrafter"/>
</dbReference>
<sequence length="671" mass="75190">PLISFCVYNGTELTRQSEISGDGGLGISHINSMTRAASPKRAECCCYKLGYKVSVNDSVKLRISARMQEREILLRTIDEFLNCCVVIPPGEWDRQILLQTIPVLENQSQKMFQIRRRKDSAVAQEDIDKVQGPVEDSLERTGRFCGGLVRDIKRRFSNYISDFTDAFDIHCLAAIVFVYIASLAPAITFGGILSEKTGGWIGVSETILATGLAGIIFALLAGQPLTIISFTGPLVVFEKSTYELSENLNIEYLPFRAWIGIWVMFICFVIVAFEGCFLVRYFTRFTEEIFACLIAFTFIYDAIVIVIDEYDSPVTTNTTISNITTTTTTNSSASGHLALLLVLGTFIISYLFRRFRHSHFFDHLIRRIVSDFGVLIAILSMVAYYNLDDNTSVSQLVVPGGFDKTKTERIGWFVNPMGTGNSMNVLSIVSAMIPAVFVSILIFMEVELTGLILDKKEFKLKKGTGYNLDLIVVGLIVCLCSLLGFPWLCASPIHSMSHLHALMVFNNDQAPGERPLLVEVKEQRVTNIVIHILIGLSAFLAPVLRAVPIPVLAGVLLYLGVCSLSHIQLCERVKMLFMPPNHHPDVSYVLKVTTKKMHVFTIIQSICVCIIILIKQTMLAPTFPFFVLCLIPLRKSLVYWYDEQELELLDNEAEELNEDEYDEFDAVHVPI</sequence>
<dbReference type="Gene3D" id="3.40.930.10">
    <property type="entry name" value="Mannitol-specific EII, Chain A"/>
    <property type="match status" value="1"/>
</dbReference>
<feature type="transmembrane region" description="Helical" evidence="9">
    <location>
        <begin position="425"/>
        <end position="444"/>
    </location>
</feature>
<feature type="transmembrane region" description="Helical" evidence="9">
    <location>
        <begin position="465"/>
        <end position="488"/>
    </location>
</feature>
<evidence type="ECO:0000256" key="4">
    <source>
        <dbReference type="ARBA" id="ARBA00022475"/>
    </source>
</evidence>
<evidence type="ECO:0000256" key="2">
    <source>
        <dbReference type="ARBA" id="ARBA00010993"/>
    </source>
</evidence>
<name>A0A6S7GL23_PARCT</name>
<organism evidence="11 12">
    <name type="scientific">Paramuricea clavata</name>
    <name type="common">Red gorgonian</name>
    <name type="synonym">Violescent sea-whip</name>
    <dbReference type="NCBI Taxonomy" id="317549"/>
    <lineage>
        <taxon>Eukaryota</taxon>
        <taxon>Metazoa</taxon>
        <taxon>Cnidaria</taxon>
        <taxon>Anthozoa</taxon>
        <taxon>Octocorallia</taxon>
        <taxon>Malacalcyonacea</taxon>
        <taxon>Plexauridae</taxon>
        <taxon>Paramuricea</taxon>
    </lineage>
</organism>
<evidence type="ECO:0000259" key="10">
    <source>
        <dbReference type="Pfam" id="PF00955"/>
    </source>
</evidence>
<dbReference type="InterPro" id="IPR003020">
    <property type="entry name" value="HCO3_transpt_euk"/>
</dbReference>
<evidence type="ECO:0000256" key="7">
    <source>
        <dbReference type="ARBA" id="ARBA00023065"/>
    </source>
</evidence>
<evidence type="ECO:0000256" key="3">
    <source>
        <dbReference type="ARBA" id="ARBA00022448"/>
    </source>
</evidence>
<feature type="transmembrane region" description="Helical" evidence="9">
    <location>
        <begin position="289"/>
        <end position="307"/>
    </location>
</feature>
<evidence type="ECO:0000256" key="1">
    <source>
        <dbReference type="ARBA" id="ARBA00004651"/>
    </source>
</evidence>
<protein>
    <recommendedName>
        <fullName evidence="9">Anion exchange protein</fullName>
    </recommendedName>
</protein>
<dbReference type="SUPFAM" id="SSF55804">
    <property type="entry name" value="Phoshotransferase/anion transport protein"/>
    <property type="match status" value="1"/>
</dbReference>
<dbReference type="GO" id="GO:0005452">
    <property type="term" value="F:solute:inorganic anion antiporter activity"/>
    <property type="evidence" value="ECO:0007669"/>
    <property type="project" value="InterPro"/>
</dbReference>
<accession>A0A6S7GL23</accession>
<gene>
    <name evidence="11" type="ORF">PACLA_8A005260</name>
</gene>
<evidence type="ECO:0000313" key="11">
    <source>
        <dbReference type="EMBL" id="CAB3992678.1"/>
    </source>
</evidence>
<evidence type="ECO:0000256" key="8">
    <source>
        <dbReference type="ARBA" id="ARBA00023136"/>
    </source>
</evidence>
<keyword evidence="6 9" id="KW-1133">Transmembrane helix</keyword>
<dbReference type="Proteomes" id="UP001152795">
    <property type="component" value="Unassembled WGS sequence"/>
</dbReference>
<comment type="caution">
    <text evidence="11">The sequence shown here is derived from an EMBL/GenBank/DDBJ whole genome shotgun (WGS) entry which is preliminary data.</text>
</comment>
<feature type="transmembrane region" description="Helical" evidence="9">
    <location>
        <begin position="551"/>
        <end position="569"/>
    </location>
</feature>
<dbReference type="OrthoDB" id="1735926at2759"/>
<keyword evidence="8 9" id="KW-0472">Membrane</keyword>
<dbReference type="Pfam" id="PF00955">
    <property type="entry name" value="HCO3_cotransp"/>
    <property type="match status" value="1"/>
</dbReference>
<evidence type="ECO:0000313" key="12">
    <source>
        <dbReference type="Proteomes" id="UP001152795"/>
    </source>
</evidence>
<dbReference type="FunFam" id="1.10.287.570:FF:000001">
    <property type="entry name" value="Anion exchange protein"/>
    <property type="match status" value="1"/>
</dbReference>
<reference evidence="11" key="1">
    <citation type="submission" date="2020-04" db="EMBL/GenBank/DDBJ databases">
        <authorList>
            <person name="Alioto T."/>
            <person name="Alioto T."/>
            <person name="Gomez Garrido J."/>
        </authorList>
    </citation>
    <scope>NUCLEOTIDE SEQUENCE</scope>
    <source>
        <strain evidence="11">A484AB</strain>
    </source>
</reference>
<proteinExistence type="inferred from homology"/>
<evidence type="ECO:0000256" key="5">
    <source>
        <dbReference type="ARBA" id="ARBA00022692"/>
    </source>
</evidence>